<dbReference type="AlphaFoldDB" id="A0A828Z694"/>
<dbReference type="GeneID" id="61111575"/>
<evidence type="ECO:0000313" key="4">
    <source>
        <dbReference type="Proteomes" id="UP000001338"/>
    </source>
</evidence>
<dbReference type="InterPro" id="IPR032675">
    <property type="entry name" value="LRR_dom_sf"/>
</dbReference>
<evidence type="ECO:0000256" key="2">
    <source>
        <dbReference type="ARBA" id="ARBA00022737"/>
    </source>
</evidence>
<dbReference type="InterPro" id="IPR001611">
    <property type="entry name" value="Leu-rich_rpt"/>
</dbReference>
<dbReference type="PROSITE" id="PS51450">
    <property type="entry name" value="LRR"/>
    <property type="match status" value="1"/>
</dbReference>
<dbReference type="Gene3D" id="3.80.10.10">
    <property type="entry name" value="Ribonuclease Inhibitor"/>
    <property type="match status" value="1"/>
</dbReference>
<organism evidence="3 4">
    <name type="scientific">Leptospira weilii str. 2006001853</name>
    <dbReference type="NCBI Taxonomy" id="1001589"/>
    <lineage>
        <taxon>Bacteria</taxon>
        <taxon>Pseudomonadati</taxon>
        <taxon>Spirochaetota</taxon>
        <taxon>Spirochaetia</taxon>
        <taxon>Leptospirales</taxon>
        <taxon>Leptospiraceae</taxon>
        <taxon>Leptospira</taxon>
    </lineage>
</organism>
<dbReference type="RefSeq" id="WP_004498827.1">
    <property type="nucleotide sequence ID" value="NZ_AFLV02000011.1"/>
</dbReference>
<keyword evidence="1" id="KW-0433">Leucine-rich repeat</keyword>
<comment type="caution">
    <text evidence="3">The sequence shown here is derived from an EMBL/GenBank/DDBJ whole genome shotgun (WGS) entry which is preliminary data.</text>
</comment>
<proteinExistence type="predicted"/>
<reference evidence="3 4" key="1">
    <citation type="submission" date="2012-10" db="EMBL/GenBank/DDBJ databases">
        <authorList>
            <person name="Harkins D.M."/>
            <person name="Durkin A.S."/>
            <person name="Brinkac L.M."/>
            <person name="Haft D.H."/>
            <person name="Selengut J.D."/>
            <person name="Sanka R."/>
            <person name="DePew J."/>
            <person name="Purushe J."/>
            <person name="Whelen A.C."/>
            <person name="Vinetz J.M."/>
            <person name="Sutton G.G."/>
            <person name="Nierman W.C."/>
            <person name="Fouts D.E."/>
        </authorList>
    </citation>
    <scope>NUCLEOTIDE SEQUENCE [LARGE SCALE GENOMIC DNA]</scope>
    <source>
        <strain evidence="3 4">2006001853</strain>
    </source>
</reference>
<accession>A0A828Z694</accession>
<dbReference type="Pfam" id="PF12799">
    <property type="entry name" value="LRR_4"/>
    <property type="match status" value="1"/>
</dbReference>
<keyword evidence="2" id="KW-0677">Repeat</keyword>
<dbReference type="PANTHER" id="PTHR46652:SF3">
    <property type="entry name" value="LEUCINE-RICH REPEAT-CONTAINING PROTEIN 9"/>
    <property type="match status" value="1"/>
</dbReference>
<protein>
    <submittedName>
        <fullName evidence="3">Leucine rich repeat protein</fullName>
    </submittedName>
</protein>
<dbReference type="Proteomes" id="UP000001338">
    <property type="component" value="Unassembled WGS sequence"/>
</dbReference>
<evidence type="ECO:0000256" key="1">
    <source>
        <dbReference type="ARBA" id="ARBA00022614"/>
    </source>
</evidence>
<dbReference type="EMBL" id="AFLV02000011">
    <property type="protein sequence ID" value="EKR65866.1"/>
    <property type="molecule type" value="Genomic_DNA"/>
</dbReference>
<evidence type="ECO:0000313" key="3">
    <source>
        <dbReference type="EMBL" id="EKR65866.1"/>
    </source>
</evidence>
<sequence>MQLKPEDWFQQLNVSWKEKFVREASMRKAAVNPEAILAADWLTIYETDQIDSLEPISAFSKLKSFSIHNKNGIDLSPLRIFGNRLEELTITKSNADISVLKDFKKLKKLTLHGSFTDSPTRFLEKLEFLNMELSGRLESLDLKDIPIENLSILKPFTKIRRLRISNTEVTDISHLESLKNLEELNLSGSPVSSFEILSKLPLRTFYADNTNLSDLKPFYKTKKMLTLYCRKTKVTFEELLRFRNSLSNSSLLALILVSDFNENNEAFVKSLEKIDFPLNELGGALTEWTYQRIGDLMTDNSGFNEDPKKEKIQEAIPILRTFLRLPEFKRDPATEKRYTALLQDSLFCTLCIGMDIDPDFDRKALDKTTDLIPDKIQSPRFAFLLARYFAKKKDRKQLLRYVSICISLKHKKDFFLKFEEFKPFLEDDDFKILFSKMQE</sequence>
<dbReference type="InterPro" id="IPR025875">
    <property type="entry name" value="Leu-rich_rpt_4"/>
</dbReference>
<dbReference type="PANTHER" id="PTHR46652">
    <property type="entry name" value="LEUCINE-RICH REPEAT AND IQ DOMAIN-CONTAINING PROTEIN 1-RELATED"/>
    <property type="match status" value="1"/>
</dbReference>
<gene>
    <name evidence="3" type="ORF">LEP1GSC036_0556</name>
</gene>
<dbReference type="SUPFAM" id="SSF52058">
    <property type="entry name" value="L domain-like"/>
    <property type="match status" value="1"/>
</dbReference>
<dbReference type="InterPro" id="IPR050836">
    <property type="entry name" value="SDS22/Internalin_LRR"/>
</dbReference>
<name>A0A828Z694_9LEPT</name>